<dbReference type="GO" id="GO:0005829">
    <property type="term" value="C:cytosol"/>
    <property type="evidence" value="ECO:0007669"/>
    <property type="project" value="TreeGrafter"/>
</dbReference>
<organism evidence="5 6">
    <name type="scientific">Candidatus Segetimicrobium genomatis</name>
    <dbReference type="NCBI Taxonomy" id="2569760"/>
    <lineage>
        <taxon>Bacteria</taxon>
        <taxon>Bacillati</taxon>
        <taxon>Candidatus Sysuimicrobiota</taxon>
        <taxon>Candidatus Sysuimicrobiia</taxon>
        <taxon>Candidatus Sysuimicrobiales</taxon>
        <taxon>Candidatus Segetimicrobiaceae</taxon>
        <taxon>Candidatus Segetimicrobium</taxon>
    </lineage>
</organism>
<evidence type="ECO:0000256" key="2">
    <source>
        <dbReference type="ARBA" id="ARBA00023239"/>
    </source>
</evidence>
<dbReference type="PANTHER" id="PTHR22789">
    <property type="entry name" value="FUCULOSE PHOSPHATE ALDOLASE"/>
    <property type="match status" value="1"/>
</dbReference>
<proteinExistence type="predicted"/>
<dbReference type="InterPro" id="IPR001303">
    <property type="entry name" value="Aldolase_II/adducin_N"/>
</dbReference>
<evidence type="ECO:0000313" key="5">
    <source>
        <dbReference type="EMBL" id="TMI78614.1"/>
    </source>
</evidence>
<dbReference type="PANTHER" id="PTHR22789:SF0">
    <property type="entry name" value="3-OXO-TETRONATE 4-PHOSPHATE DECARBOXYLASE-RELATED"/>
    <property type="match status" value="1"/>
</dbReference>
<dbReference type="InterPro" id="IPR050197">
    <property type="entry name" value="Aldolase_class_II_sugar_metab"/>
</dbReference>
<dbReference type="SUPFAM" id="SSF53639">
    <property type="entry name" value="AraD/HMP-PK domain-like"/>
    <property type="match status" value="1"/>
</dbReference>
<evidence type="ECO:0000256" key="3">
    <source>
        <dbReference type="SAM" id="MobiDB-lite"/>
    </source>
</evidence>
<dbReference type="Pfam" id="PF00596">
    <property type="entry name" value="Aldolase_II"/>
    <property type="match status" value="1"/>
</dbReference>
<dbReference type="Proteomes" id="UP000318093">
    <property type="component" value="Unassembled WGS sequence"/>
</dbReference>
<protein>
    <submittedName>
        <fullName evidence="5">Class II aldolase/adducin family protein</fullName>
    </submittedName>
</protein>
<feature type="region of interest" description="Disordered" evidence="3">
    <location>
        <begin position="1"/>
        <end position="31"/>
    </location>
</feature>
<evidence type="ECO:0000256" key="1">
    <source>
        <dbReference type="ARBA" id="ARBA00022723"/>
    </source>
</evidence>
<comment type="caution">
    <text evidence="5">The sequence shown here is derived from an EMBL/GenBank/DDBJ whole genome shotgun (WGS) entry which is preliminary data.</text>
</comment>
<evidence type="ECO:0000259" key="4">
    <source>
        <dbReference type="SMART" id="SM01007"/>
    </source>
</evidence>
<dbReference type="Gene3D" id="3.40.225.10">
    <property type="entry name" value="Class II aldolase/adducin N-terminal domain"/>
    <property type="match status" value="1"/>
</dbReference>
<evidence type="ECO:0000313" key="6">
    <source>
        <dbReference type="Proteomes" id="UP000318093"/>
    </source>
</evidence>
<keyword evidence="1" id="KW-0479">Metal-binding</keyword>
<dbReference type="AlphaFoldDB" id="A0A537J4Y8"/>
<dbReference type="GO" id="GO:0016832">
    <property type="term" value="F:aldehyde-lyase activity"/>
    <property type="evidence" value="ECO:0007669"/>
    <property type="project" value="TreeGrafter"/>
</dbReference>
<gene>
    <name evidence="5" type="ORF">E6H03_11770</name>
</gene>
<sequence length="261" mass="28662">MGGSHLMKTGTAVKRTGPQRAGAQRTGTQRTDTQLKKDLALGYRIIAHEGQVHAIIGILAAREPGADTFWIKSMFHGLDEIKPAFGLMRMDLDGKVLEGDYPVHGEWSLMAEIFRGRPDVGGIVHTHAPYICMLMAADREIEPYDQFGVLTRKVAWFKKTPNRVYAPALAREVSKSLGQANALFMKYHGIITVGPDIRKAVLAASFLELAAKRQILNAQVAGARPMDRATADDLATDTNFERIGAAIWSYYERTLGPGVIS</sequence>
<accession>A0A537J4Y8</accession>
<dbReference type="EMBL" id="VBAN01000402">
    <property type="protein sequence ID" value="TMI78614.1"/>
    <property type="molecule type" value="Genomic_DNA"/>
</dbReference>
<keyword evidence="2" id="KW-0456">Lyase</keyword>
<dbReference type="GO" id="GO:0019323">
    <property type="term" value="P:pentose catabolic process"/>
    <property type="evidence" value="ECO:0007669"/>
    <property type="project" value="TreeGrafter"/>
</dbReference>
<reference evidence="5 6" key="1">
    <citation type="journal article" date="2019" name="Nat. Microbiol.">
        <title>Mediterranean grassland soil C-N compound turnover is dependent on rainfall and depth, and is mediated by genomically divergent microorganisms.</title>
        <authorList>
            <person name="Diamond S."/>
            <person name="Andeer P.F."/>
            <person name="Li Z."/>
            <person name="Crits-Christoph A."/>
            <person name="Burstein D."/>
            <person name="Anantharaman K."/>
            <person name="Lane K.R."/>
            <person name="Thomas B.C."/>
            <person name="Pan C."/>
            <person name="Northen T.R."/>
            <person name="Banfield J.F."/>
        </authorList>
    </citation>
    <scope>NUCLEOTIDE SEQUENCE [LARGE SCALE GENOMIC DNA]</scope>
    <source>
        <strain evidence="5">NP_6</strain>
    </source>
</reference>
<dbReference type="GO" id="GO:0046872">
    <property type="term" value="F:metal ion binding"/>
    <property type="evidence" value="ECO:0007669"/>
    <property type="project" value="UniProtKB-KW"/>
</dbReference>
<name>A0A537J4Y8_9BACT</name>
<dbReference type="SMART" id="SM01007">
    <property type="entry name" value="Aldolase_II"/>
    <property type="match status" value="1"/>
</dbReference>
<feature type="domain" description="Class II aldolase/adducin N-terminal" evidence="4">
    <location>
        <begin position="37"/>
        <end position="215"/>
    </location>
</feature>
<dbReference type="InterPro" id="IPR036409">
    <property type="entry name" value="Aldolase_II/adducin_N_sf"/>
</dbReference>